<evidence type="ECO:0000313" key="3">
    <source>
        <dbReference type="Proteomes" id="UP000604083"/>
    </source>
</evidence>
<dbReference type="Proteomes" id="UP000604083">
    <property type="component" value="Unassembled WGS sequence"/>
</dbReference>
<dbReference type="RefSeq" id="WP_200393102.1">
    <property type="nucleotide sequence ID" value="NZ_JAENIO010000076.1"/>
</dbReference>
<keyword evidence="1" id="KW-0732">Signal</keyword>
<gene>
    <name evidence="2" type="ORF">JIN78_16500</name>
</gene>
<comment type="caution">
    <text evidence="2">The sequence shown here is derived from an EMBL/GenBank/DDBJ whole genome shotgun (WGS) entry which is preliminary data.</text>
</comment>
<keyword evidence="3" id="KW-1185">Reference proteome</keyword>
<feature type="signal peptide" evidence="1">
    <location>
        <begin position="1"/>
        <end position="18"/>
    </location>
</feature>
<organism evidence="2 3">
    <name type="scientific">Roseibacillus ishigakijimensis</name>
    <dbReference type="NCBI Taxonomy" id="454146"/>
    <lineage>
        <taxon>Bacteria</taxon>
        <taxon>Pseudomonadati</taxon>
        <taxon>Verrucomicrobiota</taxon>
        <taxon>Verrucomicrobiia</taxon>
        <taxon>Verrucomicrobiales</taxon>
        <taxon>Verrucomicrobiaceae</taxon>
        <taxon>Roseibacillus</taxon>
    </lineage>
</organism>
<protein>
    <submittedName>
        <fullName evidence="2">Uncharacterized protein</fullName>
    </submittedName>
</protein>
<accession>A0A934VP26</accession>
<evidence type="ECO:0000256" key="1">
    <source>
        <dbReference type="SAM" id="SignalP"/>
    </source>
</evidence>
<evidence type="ECO:0000313" key="2">
    <source>
        <dbReference type="EMBL" id="MBK1835666.1"/>
    </source>
</evidence>
<reference evidence="2" key="1">
    <citation type="submission" date="2021-01" db="EMBL/GenBank/DDBJ databases">
        <title>Modified the classification status of verrucomicrobia.</title>
        <authorList>
            <person name="Feng X."/>
        </authorList>
    </citation>
    <scope>NUCLEOTIDE SEQUENCE</scope>
    <source>
        <strain evidence="2">KCTC 12986</strain>
    </source>
</reference>
<proteinExistence type="predicted"/>
<name>A0A934VP26_9BACT</name>
<dbReference type="AlphaFoldDB" id="A0A934VP26"/>
<feature type="chain" id="PRO_5037367865" evidence="1">
    <location>
        <begin position="19"/>
        <end position="249"/>
    </location>
</feature>
<sequence>MIKLIGLLFFLVMQASIAKCSDIDFSLQALKLEAFSREFKSLESEKSRDEVNRSLIGHLLLRGDDNDFILINKYIEINQVSVESYPFLTRSGRRYDLKSIALEDYVSKLESKNPKLKELQRVIDHRAETVFSSKNPTIGLTPKEVSTLEDLSFLGNVQASSEALSLWALCKRETCFRYYDNEVYSRVFRASNNLDEKGMDDDRLMKKISQKIISTDLIEIMDKVRKLNKDGKATGSATVFLKKDQASED</sequence>
<dbReference type="EMBL" id="JAENIO010000076">
    <property type="protein sequence ID" value="MBK1835666.1"/>
    <property type="molecule type" value="Genomic_DNA"/>
</dbReference>